<dbReference type="AlphaFoldDB" id="A0A7S3DPY3"/>
<reference evidence="1" key="1">
    <citation type="submission" date="2021-01" db="EMBL/GenBank/DDBJ databases">
        <authorList>
            <person name="Corre E."/>
            <person name="Pelletier E."/>
            <person name="Niang G."/>
            <person name="Scheremetjew M."/>
            <person name="Finn R."/>
            <person name="Kale V."/>
            <person name="Holt S."/>
            <person name="Cochrane G."/>
            <person name="Meng A."/>
            <person name="Brown T."/>
            <person name="Cohen L."/>
        </authorList>
    </citation>
    <scope>NUCLEOTIDE SEQUENCE</scope>
    <source>
        <strain evidence="1">CCMP125</strain>
    </source>
</reference>
<dbReference type="EMBL" id="HBHT01018570">
    <property type="protein sequence ID" value="CAD9966679.1"/>
    <property type="molecule type" value="Transcribed_RNA"/>
</dbReference>
<name>A0A7S3DPY3_9STRA</name>
<protein>
    <submittedName>
        <fullName evidence="1">Uncharacterized protein</fullName>
    </submittedName>
</protein>
<sequence>MAVQLDPQNIGLFDTENANSISASIVCQDLGIPCQMGSFVSVSEIGELLVLGTSGDVYHVTGNLVNGVTPSVERLPGQSVGWAMLSRDGLLAATTRVDGSGVSVIRFLARQENGPWGFLGDEIEEDLDLDFTGTGVLSEDGYTSGFAFCDKVNQEECFVKVYRYADGRGWFQLGDTIAAKSSPSISMSYDASALSVADASDSFRTLYFSPRCASDESYYRVFIIVGADQSIDWTLESNGSTLTSPNYPTGYRRKILEEICLPRGICSNLNVVSNSVQSSDESLLSVIVDDVEQLNVAPIANATYAVGDCTN</sequence>
<accession>A0A7S3DPY3</accession>
<proteinExistence type="predicted"/>
<gene>
    <name evidence="1" type="ORF">APAL1065_LOCUS12460</name>
</gene>
<evidence type="ECO:0000313" key="1">
    <source>
        <dbReference type="EMBL" id="CAD9966679.1"/>
    </source>
</evidence>
<organism evidence="1">
    <name type="scientific">Entomoneis paludosa</name>
    <dbReference type="NCBI Taxonomy" id="265537"/>
    <lineage>
        <taxon>Eukaryota</taxon>
        <taxon>Sar</taxon>
        <taxon>Stramenopiles</taxon>
        <taxon>Ochrophyta</taxon>
        <taxon>Bacillariophyta</taxon>
        <taxon>Bacillariophyceae</taxon>
        <taxon>Bacillariophycidae</taxon>
        <taxon>Entomoneidaceae</taxon>
        <taxon>Entomoneis</taxon>
    </lineage>
</organism>